<evidence type="ECO:0000313" key="2">
    <source>
        <dbReference type="Proteomes" id="UP000054564"/>
    </source>
</evidence>
<gene>
    <name evidence="1" type="ORF">PSTG_00931</name>
</gene>
<name>A0A0L0W3U0_9BASI</name>
<reference evidence="2" key="1">
    <citation type="submission" date="2014-03" db="EMBL/GenBank/DDBJ databases">
        <title>The Genome Sequence of Puccinia striiformis f. sp. tritici PST-78.</title>
        <authorList>
            <consortium name="The Broad Institute Genome Sequencing Platform"/>
            <person name="Cuomo C."/>
            <person name="Hulbert S."/>
            <person name="Chen X."/>
            <person name="Walker B."/>
            <person name="Young S.K."/>
            <person name="Zeng Q."/>
            <person name="Gargeya S."/>
            <person name="Fitzgerald M."/>
            <person name="Haas B."/>
            <person name="Abouelleil A."/>
            <person name="Alvarado L."/>
            <person name="Arachchi H.M."/>
            <person name="Berlin A.M."/>
            <person name="Chapman S.B."/>
            <person name="Goldberg J."/>
            <person name="Griggs A."/>
            <person name="Gujja S."/>
            <person name="Hansen M."/>
            <person name="Howarth C."/>
            <person name="Imamovic A."/>
            <person name="Larimer J."/>
            <person name="McCowan C."/>
            <person name="Montmayeur A."/>
            <person name="Murphy C."/>
            <person name="Neiman D."/>
            <person name="Pearson M."/>
            <person name="Priest M."/>
            <person name="Roberts A."/>
            <person name="Saif S."/>
            <person name="Shea T."/>
            <person name="Sisk P."/>
            <person name="Sykes S."/>
            <person name="Wortman J."/>
            <person name="Nusbaum C."/>
            <person name="Birren B."/>
        </authorList>
    </citation>
    <scope>NUCLEOTIDE SEQUENCE [LARGE SCALE GENOMIC DNA]</scope>
    <source>
        <strain evidence="2">race PST-78</strain>
    </source>
</reference>
<evidence type="ECO:0000313" key="1">
    <source>
        <dbReference type="EMBL" id="KNF05940.1"/>
    </source>
</evidence>
<sequence length="153" mass="16484">MSLVAPLIDTRSAKSNRAKTALKCRCNWPATLWDDSAAAAVSSRVDTASAPPMAEDQLGVVMGTGVHFHLVESIVVFLAGSSPLMSPATRGFPQGVWSCCDAAHPLRRDQLKNRDASLVNLMKSLLPTWVQWETSACTRVGLQVLPPLRRGTS</sequence>
<accession>A0A0L0W3U0</accession>
<dbReference type="EMBL" id="AJIL01000005">
    <property type="protein sequence ID" value="KNF05940.1"/>
    <property type="molecule type" value="Genomic_DNA"/>
</dbReference>
<proteinExistence type="predicted"/>
<dbReference type="AlphaFoldDB" id="A0A0L0W3U0"/>
<organism evidence="1 2">
    <name type="scientific">Puccinia striiformis f. sp. tritici PST-78</name>
    <dbReference type="NCBI Taxonomy" id="1165861"/>
    <lineage>
        <taxon>Eukaryota</taxon>
        <taxon>Fungi</taxon>
        <taxon>Dikarya</taxon>
        <taxon>Basidiomycota</taxon>
        <taxon>Pucciniomycotina</taxon>
        <taxon>Pucciniomycetes</taxon>
        <taxon>Pucciniales</taxon>
        <taxon>Pucciniaceae</taxon>
        <taxon>Puccinia</taxon>
    </lineage>
</organism>
<comment type="caution">
    <text evidence="1">The sequence shown here is derived from an EMBL/GenBank/DDBJ whole genome shotgun (WGS) entry which is preliminary data.</text>
</comment>
<dbReference type="Proteomes" id="UP000054564">
    <property type="component" value="Unassembled WGS sequence"/>
</dbReference>
<protein>
    <submittedName>
        <fullName evidence="1">Uncharacterized protein</fullName>
    </submittedName>
</protein>
<keyword evidence="2" id="KW-1185">Reference proteome</keyword>